<sequence length="191" mass="22307">MSQAYVYLYLSKEVGQDKLEKLLTRVLEGENKYELSRVADEYYSLSILNGYRGLGALQSSFSAASEDINFTFKGIVVPTLNERFIQYLKYVRKSSLVYLFQVAMTHQEIYEENVDLLDFIDEYTLMTVKAYIEASNSPSLASYRLFVHRNTVTYRIDRFIQESGFDLKYFSTAIFVYFLIIAKYNGQDFML</sequence>
<feature type="domain" description="PucR C-terminal helix-turn-helix" evidence="1">
    <location>
        <begin position="125"/>
        <end position="176"/>
    </location>
</feature>
<evidence type="ECO:0000313" key="2">
    <source>
        <dbReference type="EMBL" id="MBO8414136.1"/>
    </source>
</evidence>
<dbReference type="EMBL" id="JADING010000044">
    <property type="protein sequence ID" value="MBO8414136.1"/>
    <property type="molecule type" value="Genomic_DNA"/>
</dbReference>
<dbReference type="Proteomes" id="UP000823629">
    <property type="component" value="Unassembled WGS sequence"/>
</dbReference>
<comment type="caution">
    <text evidence="2">The sequence shown here is derived from an EMBL/GenBank/DDBJ whole genome shotgun (WGS) entry which is preliminary data.</text>
</comment>
<dbReference type="AlphaFoldDB" id="A0A9D9D9V3"/>
<organism evidence="2 3">
    <name type="scientific">Candidatus Scatoplasma merdavium</name>
    <dbReference type="NCBI Taxonomy" id="2840932"/>
    <lineage>
        <taxon>Bacteria</taxon>
        <taxon>Bacillati</taxon>
        <taxon>Bacillota</taxon>
        <taxon>Bacilli</taxon>
        <taxon>Bacillales</taxon>
        <taxon>Candidatus Scatoplasma</taxon>
    </lineage>
</organism>
<dbReference type="Gene3D" id="1.10.10.2840">
    <property type="entry name" value="PucR C-terminal helix-turn-helix domain"/>
    <property type="match status" value="1"/>
</dbReference>
<dbReference type="InterPro" id="IPR042070">
    <property type="entry name" value="PucR_C-HTH_sf"/>
</dbReference>
<evidence type="ECO:0000259" key="1">
    <source>
        <dbReference type="Pfam" id="PF13556"/>
    </source>
</evidence>
<proteinExistence type="predicted"/>
<accession>A0A9D9D9V3</accession>
<evidence type="ECO:0000313" key="3">
    <source>
        <dbReference type="Proteomes" id="UP000823629"/>
    </source>
</evidence>
<reference evidence="2" key="1">
    <citation type="submission" date="2020-10" db="EMBL/GenBank/DDBJ databases">
        <authorList>
            <person name="Gilroy R."/>
        </authorList>
    </citation>
    <scope>NUCLEOTIDE SEQUENCE</scope>
    <source>
        <strain evidence="2">1748</strain>
    </source>
</reference>
<protein>
    <submittedName>
        <fullName evidence="2">Helix-turn-helix domain-containing protein</fullName>
    </submittedName>
</protein>
<dbReference type="InterPro" id="IPR025736">
    <property type="entry name" value="PucR_C-HTH_dom"/>
</dbReference>
<reference evidence="2" key="2">
    <citation type="journal article" date="2021" name="PeerJ">
        <title>Extensive microbial diversity within the chicken gut microbiome revealed by metagenomics and culture.</title>
        <authorList>
            <person name="Gilroy R."/>
            <person name="Ravi A."/>
            <person name="Getino M."/>
            <person name="Pursley I."/>
            <person name="Horton D.L."/>
            <person name="Alikhan N.F."/>
            <person name="Baker D."/>
            <person name="Gharbi K."/>
            <person name="Hall N."/>
            <person name="Watson M."/>
            <person name="Adriaenssens E.M."/>
            <person name="Foster-Nyarko E."/>
            <person name="Jarju S."/>
            <person name="Secka A."/>
            <person name="Antonio M."/>
            <person name="Oren A."/>
            <person name="Chaudhuri R.R."/>
            <person name="La Ragione R."/>
            <person name="Hildebrand F."/>
            <person name="Pallen M.J."/>
        </authorList>
    </citation>
    <scope>NUCLEOTIDE SEQUENCE</scope>
    <source>
        <strain evidence="2">1748</strain>
    </source>
</reference>
<gene>
    <name evidence="2" type="ORF">IAC78_01465</name>
</gene>
<name>A0A9D9D9V3_9BACL</name>
<dbReference type="Pfam" id="PF13556">
    <property type="entry name" value="HTH_30"/>
    <property type="match status" value="1"/>
</dbReference>